<comment type="caution">
    <text evidence="4">The sequence shown here is derived from an EMBL/GenBank/DDBJ whole genome shotgun (WGS) entry which is preliminary data.</text>
</comment>
<dbReference type="InterPro" id="IPR011992">
    <property type="entry name" value="EF-hand-dom_pair"/>
</dbReference>
<dbReference type="SUPFAM" id="SSF47473">
    <property type="entry name" value="EF-hand"/>
    <property type="match status" value="1"/>
</dbReference>
<accession>A0A8J5XJL2</accession>
<proteinExistence type="predicted"/>
<reference evidence="4" key="1">
    <citation type="submission" date="2021-05" db="EMBL/GenBank/DDBJ databases">
        <title>The genome of the haptophyte Pavlova lutheri (Diacronema luteri, Pavlovales) - a model for lipid biosynthesis in eukaryotic algae.</title>
        <authorList>
            <person name="Hulatt C.J."/>
            <person name="Posewitz M.C."/>
        </authorList>
    </citation>
    <scope>NUCLEOTIDE SEQUENCE</scope>
    <source>
        <strain evidence="4">NIVA-4/92</strain>
    </source>
</reference>
<protein>
    <recommendedName>
        <fullName evidence="3">EF-hand domain-containing protein</fullName>
    </recommendedName>
</protein>
<dbReference type="OrthoDB" id="10429727at2759"/>
<dbReference type="Proteomes" id="UP000751190">
    <property type="component" value="Unassembled WGS sequence"/>
</dbReference>
<keyword evidence="1" id="KW-0106">Calcium</keyword>
<keyword evidence="2" id="KW-0812">Transmembrane</keyword>
<evidence type="ECO:0000313" key="4">
    <source>
        <dbReference type="EMBL" id="KAG8469023.1"/>
    </source>
</evidence>
<evidence type="ECO:0000313" key="5">
    <source>
        <dbReference type="Proteomes" id="UP000751190"/>
    </source>
</evidence>
<sequence>MARVFAQPVWRRALSTPVGAPAVPARVPRLAVPLERAAFAAPFELVCCGVLSAARAGPGAERDDASHTLAEAACRRATYVTDRWFVAFSDGAAVVTPDQFDAGVRALLDGGAARAALGFRALDADGDGVIGEDELRKYLRSFNTLYFDGYDALHLDKEAAANLAAFCERWTDGLARGMLDEPASGGARGAPLTLEAWRARPHAGQLIFIDAFVEHAGHCFGHMASKTDRVIDEIRGKRRARDGLRLVLGTLGMGAVVSLFFL</sequence>
<organism evidence="4 5">
    <name type="scientific">Diacronema lutheri</name>
    <name type="common">Unicellular marine alga</name>
    <name type="synonym">Monochrysis lutheri</name>
    <dbReference type="NCBI Taxonomy" id="2081491"/>
    <lineage>
        <taxon>Eukaryota</taxon>
        <taxon>Haptista</taxon>
        <taxon>Haptophyta</taxon>
        <taxon>Pavlovophyceae</taxon>
        <taxon>Pavlovales</taxon>
        <taxon>Pavlovaceae</taxon>
        <taxon>Diacronema</taxon>
    </lineage>
</organism>
<keyword evidence="5" id="KW-1185">Reference proteome</keyword>
<dbReference type="InterPro" id="IPR018247">
    <property type="entry name" value="EF_Hand_1_Ca_BS"/>
</dbReference>
<evidence type="ECO:0000259" key="3">
    <source>
        <dbReference type="PROSITE" id="PS50222"/>
    </source>
</evidence>
<dbReference type="EMBL" id="JAGTXO010000003">
    <property type="protein sequence ID" value="KAG8469023.1"/>
    <property type="molecule type" value="Genomic_DNA"/>
</dbReference>
<feature type="domain" description="EF-hand" evidence="3">
    <location>
        <begin position="119"/>
        <end position="145"/>
    </location>
</feature>
<dbReference type="InterPro" id="IPR002048">
    <property type="entry name" value="EF_hand_dom"/>
</dbReference>
<keyword evidence="2" id="KW-0472">Membrane</keyword>
<dbReference type="GO" id="GO:0005509">
    <property type="term" value="F:calcium ion binding"/>
    <property type="evidence" value="ECO:0007669"/>
    <property type="project" value="InterPro"/>
</dbReference>
<feature type="transmembrane region" description="Helical" evidence="2">
    <location>
        <begin position="243"/>
        <end position="261"/>
    </location>
</feature>
<dbReference type="PROSITE" id="PS00018">
    <property type="entry name" value="EF_HAND_1"/>
    <property type="match status" value="1"/>
</dbReference>
<dbReference type="PROSITE" id="PS50222">
    <property type="entry name" value="EF_HAND_2"/>
    <property type="match status" value="1"/>
</dbReference>
<dbReference type="Gene3D" id="1.10.238.10">
    <property type="entry name" value="EF-hand"/>
    <property type="match status" value="1"/>
</dbReference>
<name>A0A8J5XJL2_DIALT</name>
<gene>
    <name evidence="4" type="ORF">KFE25_007541</name>
</gene>
<evidence type="ECO:0000256" key="1">
    <source>
        <dbReference type="ARBA" id="ARBA00022837"/>
    </source>
</evidence>
<evidence type="ECO:0000256" key="2">
    <source>
        <dbReference type="SAM" id="Phobius"/>
    </source>
</evidence>
<dbReference type="AlphaFoldDB" id="A0A8J5XJL2"/>
<keyword evidence="2" id="KW-1133">Transmembrane helix</keyword>